<reference evidence="2 3" key="1">
    <citation type="journal article" date="2018" name="Proc. R. Soc. B">
        <title>A non-coding region near Follistatin controls head colour polymorphism in the Gouldian finch.</title>
        <authorList>
            <person name="Toomey M.B."/>
            <person name="Marques C.I."/>
            <person name="Andrade P."/>
            <person name="Araujo P.M."/>
            <person name="Sabatino S."/>
            <person name="Gazda M.A."/>
            <person name="Afonso S."/>
            <person name="Lopes R.J."/>
            <person name="Corbo J.C."/>
            <person name="Carneiro M."/>
        </authorList>
    </citation>
    <scope>NUCLEOTIDE SEQUENCE [LARGE SCALE GENOMIC DNA]</scope>
    <source>
        <strain evidence="2">Red01</strain>
        <tissue evidence="2">Muscle</tissue>
    </source>
</reference>
<sequence>MPRALWPWSRWAGHGEDTVLPDCDPGGQAMPGHGPGGQGVVLPDCDPGGQAVILVARPWFWWPGCGSVSQTVILVARVWSWWPGCGPGGQAVVLPDCDPGGQAVILVARPWSWWPGHGSVSHAVILVARLWSWWPGHGSVSQAVVLPHCDPGGQALVTAVLLAWVTKHFHRWDRILPAVLSAGIAQWMLSACVVLAQVWVEFRAVLPPRVCPAHPVVKVAAFPVSVVEFQENGTAWNVHLGELGLSSAVCTLACGREFIVRREGAAFSELFQAGQARRRSRGRRAPLQSPRQRGVEQRQERGQRGAAGAPALVGQQELGFDPFPVLRQAHVDPGVPGAATAHAKAGDANEEILVAAGVVTHQGAPAVALQTNAAKSSSIHSDSNVWAETWTTQCRTVPPVDGVNELPFQPLAGWQPPLSPGRVAVAPLTWQGGSPRSHLAGWQQPLAGWQPLSPGRVAMAPLPWQGGSRPSHLAAVSASPSHLAAVGASPSHLAGASPSPLAGASPSHLAAVGASGPGAGAERFVVHQPRAGREDSHVGLF</sequence>
<accession>A0A3L8Q8F4</accession>
<comment type="caution">
    <text evidence="2">The sequence shown here is derived from an EMBL/GenBank/DDBJ whole genome shotgun (WGS) entry which is preliminary data.</text>
</comment>
<gene>
    <name evidence="2" type="ORF">DV515_00018201</name>
</gene>
<feature type="compositionally biased region" description="Low complexity" evidence="1">
    <location>
        <begin position="493"/>
        <end position="514"/>
    </location>
</feature>
<proteinExistence type="predicted"/>
<keyword evidence="3" id="KW-1185">Reference proteome</keyword>
<feature type="region of interest" description="Disordered" evidence="1">
    <location>
        <begin position="277"/>
        <end position="308"/>
    </location>
</feature>
<dbReference type="EMBL" id="QUSF01002634">
    <property type="protein sequence ID" value="RLV63508.1"/>
    <property type="molecule type" value="Genomic_DNA"/>
</dbReference>
<feature type="compositionally biased region" description="Basic and acidic residues" evidence="1">
    <location>
        <begin position="293"/>
        <end position="303"/>
    </location>
</feature>
<evidence type="ECO:0000256" key="1">
    <source>
        <dbReference type="SAM" id="MobiDB-lite"/>
    </source>
</evidence>
<dbReference type="AlphaFoldDB" id="A0A3L8Q8F4"/>
<dbReference type="Proteomes" id="UP000276834">
    <property type="component" value="Unassembled WGS sequence"/>
</dbReference>
<evidence type="ECO:0000313" key="3">
    <source>
        <dbReference type="Proteomes" id="UP000276834"/>
    </source>
</evidence>
<protein>
    <submittedName>
        <fullName evidence="2">Uncharacterized protein</fullName>
    </submittedName>
</protein>
<evidence type="ECO:0000313" key="2">
    <source>
        <dbReference type="EMBL" id="RLV63508.1"/>
    </source>
</evidence>
<name>A0A3L8Q8F4_CHLGU</name>
<feature type="region of interest" description="Disordered" evidence="1">
    <location>
        <begin position="488"/>
        <end position="516"/>
    </location>
</feature>
<organism evidence="2 3">
    <name type="scientific">Chloebia gouldiae</name>
    <name type="common">Gouldian finch</name>
    <name type="synonym">Erythrura gouldiae</name>
    <dbReference type="NCBI Taxonomy" id="44316"/>
    <lineage>
        <taxon>Eukaryota</taxon>
        <taxon>Metazoa</taxon>
        <taxon>Chordata</taxon>
        <taxon>Craniata</taxon>
        <taxon>Vertebrata</taxon>
        <taxon>Euteleostomi</taxon>
        <taxon>Archelosauria</taxon>
        <taxon>Archosauria</taxon>
        <taxon>Dinosauria</taxon>
        <taxon>Saurischia</taxon>
        <taxon>Theropoda</taxon>
        <taxon>Coelurosauria</taxon>
        <taxon>Aves</taxon>
        <taxon>Neognathae</taxon>
        <taxon>Neoaves</taxon>
        <taxon>Telluraves</taxon>
        <taxon>Australaves</taxon>
        <taxon>Passeriformes</taxon>
        <taxon>Passeroidea</taxon>
        <taxon>Passeridae</taxon>
        <taxon>Chloebia</taxon>
    </lineage>
</organism>